<keyword evidence="5" id="KW-0808">Transferase</keyword>
<dbReference type="PANTHER" id="PTHR30040:SF2">
    <property type="entry name" value="FAD:PROTEIN FMN TRANSFERASE"/>
    <property type="match status" value="1"/>
</dbReference>
<comment type="catalytic activity">
    <reaction evidence="10">
        <text>L-threonyl-[protein] + FAD = FMN-L-threonyl-[protein] + AMP + H(+)</text>
        <dbReference type="Rhea" id="RHEA:36847"/>
        <dbReference type="Rhea" id="RHEA-COMP:11060"/>
        <dbReference type="Rhea" id="RHEA-COMP:11061"/>
        <dbReference type="ChEBI" id="CHEBI:15378"/>
        <dbReference type="ChEBI" id="CHEBI:30013"/>
        <dbReference type="ChEBI" id="CHEBI:57692"/>
        <dbReference type="ChEBI" id="CHEBI:74257"/>
        <dbReference type="ChEBI" id="CHEBI:456215"/>
        <dbReference type="EC" id="2.7.1.180"/>
    </reaction>
</comment>
<comment type="caution">
    <text evidence="12">The sequence shown here is derived from an EMBL/GenBank/DDBJ whole genome shotgun (WGS) entry which is preliminary data.</text>
</comment>
<name>A0ABU0GGE3_9CELL</name>
<dbReference type="EC" id="2.7.1.180" evidence="2"/>
<dbReference type="Proteomes" id="UP001240250">
    <property type="component" value="Unassembled WGS sequence"/>
</dbReference>
<keyword evidence="4" id="KW-0285">Flavoprotein</keyword>
<keyword evidence="6" id="KW-0479">Metal-binding</keyword>
<evidence type="ECO:0000313" key="12">
    <source>
        <dbReference type="EMBL" id="MDQ0424426.1"/>
    </source>
</evidence>
<evidence type="ECO:0000256" key="10">
    <source>
        <dbReference type="ARBA" id="ARBA00048540"/>
    </source>
</evidence>
<dbReference type="InterPro" id="IPR003374">
    <property type="entry name" value="ApbE-like_sf"/>
</dbReference>
<evidence type="ECO:0000256" key="6">
    <source>
        <dbReference type="ARBA" id="ARBA00022723"/>
    </source>
</evidence>
<reference evidence="12 13" key="1">
    <citation type="submission" date="2023-07" db="EMBL/GenBank/DDBJ databases">
        <title>Sequencing the genomes of 1000 actinobacteria strains.</title>
        <authorList>
            <person name="Klenk H.-P."/>
        </authorList>
    </citation>
    <scope>NUCLEOTIDE SEQUENCE [LARGE SCALE GENOMIC DNA]</scope>
    <source>
        <strain evidence="12 13">DSM 14785</strain>
    </source>
</reference>
<keyword evidence="12" id="KW-0449">Lipoprotein</keyword>
<accession>A0ABU0GGE3</accession>
<evidence type="ECO:0000256" key="9">
    <source>
        <dbReference type="ARBA" id="ARBA00031306"/>
    </source>
</evidence>
<evidence type="ECO:0000256" key="4">
    <source>
        <dbReference type="ARBA" id="ARBA00022630"/>
    </source>
</evidence>
<evidence type="ECO:0000313" key="13">
    <source>
        <dbReference type="Proteomes" id="UP001240250"/>
    </source>
</evidence>
<comment type="cofactor">
    <cofactor evidence="1">
        <name>Mg(2+)</name>
        <dbReference type="ChEBI" id="CHEBI:18420"/>
    </cofactor>
</comment>
<proteinExistence type="predicted"/>
<protein>
    <recommendedName>
        <fullName evidence="3">FAD:protein FMN transferase</fullName>
        <ecNumber evidence="2">2.7.1.180</ecNumber>
    </recommendedName>
    <alternativeName>
        <fullName evidence="9">Flavin transferase</fullName>
    </alternativeName>
</protein>
<feature type="region of interest" description="Disordered" evidence="11">
    <location>
        <begin position="1"/>
        <end position="34"/>
    </location>
</feature>
<keyword evidence="7" id="KW-0274">FAD</keyword>
<evidence type="ECO:0000256" key="11">
    <source>
        <dbReference type="SAM" id="MobiDB-lite"/>
    </source>
</evidence>
<dbReference type="Gene3D" id="3.10.520.10">
    <property type="entry name" value="ApbE-like domains"/>
    <property type="match status" value="2"/>
</dbReference>
<dbReference type="SUPFAM" id="SSF143631">
    <property type="entry name" value="ApbE-like"/>
    <property type="match status" value="1"/>
</dbReference>
<sequence>MAGARPDAAAVAAAARPTDLPADPSDPSDGPAARAADALARAAAALPVRAWVEHHMGMPWSVHVRGDAAHDPRTAATVERAFARVAALDAELSPFRAGSALNRLRRGELALADAPDALRAVHARCLAARDATDGAFDAWGWRDGFDPTGLSKGWSVDHVLGLLGVLDADVAVGAGGDVGVRSASGLPWRVGVEDPADRGRLLAHVDLLDGGVATSGTAAHGGHVVDPRTGGPVWGVRSATVVAADVVTADVWATTAMVLGPGDAPARLAALPGTRGVLVTADGAVHRWATP</sequence>
<dbReference type="RefSeq" id="WP_156442050.1">
    <property type="nucleotide sequence ID" value="NZ_JAUSVM010000001.1"/>
</dbReference>
<evidence type="ECO:0000256" key="1">
    <source>
        <dbReference type="ARBA" id="ARBA00001946"/>
    </source>
</evidence>
<gene>
    <name evidence="12" type="ORF">JO380_000807</name>
</gene>
<dbReference type="EMBL" id="JAUSVM010000001">
    <property type="protein sequence ID" value="MDQ0424426.1"/>
    <property type="molecule type" value="Genomic_DNA"/>
</dbReference>
<organism evidence="12 13">
    <name type="scientific">Cellulomonas iranensis</name>
    <dbReference type="NCBI Taxonomy" id="76862"/>
    <lineage>
        <taxon>Bacteria</taxon>
        <taxon>Bacillati</taxon>
        <taxon>Actinomycetota</taxon>
        <taxon>Actinomycetes</taxon>
        <taxon>Micrococcales</taxon>
        <taxon>Cellulomonadaceae</taxon>
        <taxon>Cellulomonas</taxon>
    </lineage>
</organism>
<dbReference type="InterPro" id="IPR024932">
    <property type="entry name" value="ApbE"/>
</dbReference>
<dbReference type="Pfam" id="PF02424">
    <property type="entry name" value="ApbE"/>
    <property type="match status" value="2"/>
</dbReference>
<keyword evidence="13" id="KW-1185">Reference proteome</keyword>
<evidence type="ECO:0000256" key="8">
    <source>
        <dbReference type="ARBA" id="ARBA00022842"/>
    </source>
</evidence>
<evidence type="ECO:0000256" key="5">
    <source>
        <dbReference type="ARBA" id="ARBA00022679"/>
    </source>
</evidence>
<dbReference type="PANTHER" id="PTHR30040">
    <property type="entry name" value="THIAMINE BIOSYNTHESIS LIPOPROTEIN APBE"/>
    <property type="match status" value="1"/>
</dbReference>
<keyword evidence="8" id="KW-0460">Magnesium</keyword>
<evidence type="ECO:0000256" key="7">
    <source>
        <dbReference type="ARBA" id="ARBA00022827"/>
    </source>
</evidence>
<evidence type="ECO:0000256" key="2">
    <source>
        <dbReference type="ARBA" id="ARBA00011955"/>
    </source>
</evidence>
<evidence type="ECO:0000256" key="3">
    <source>
        <dbReference type="ARBA" id="ARBA00016337"/>
    </source>
</evidence>